<reference evidence="2 3" key="1">
    <citation type="journal article" date="2015" name="Proc. Natl. Acad. Sci. U.S.A.">
        <title>The resurrection genome of Boea hygrometrica: A blueprint for survival of dehydration.</title>
        <authorList>
            <person name="Xiao L."/>
            <person name="Yang G."/>
            <person name="Zhang L."/>
            <person name="Yang X."/>
            <person name="Zhao S."/>
            <person name="Ji Z."/>
            <person name="Zhou Q."/>
            <person name="Hu M."/>
            <person name="Wang Y."/>
            <person name="Chen M."/>
            <person name="Xu Y."/>
            <person name="Jin H."/>
            <person name="Xiao X."/>
            <person name="Hu G."/>
            <person name="Bao F."/>
            <person name="Hu Y."/>
            <person name="Wan P."/>
            <person name="Li L."/>
            <person name="Deng X."/>
            <person name="Kuang T."/>
            <person name="Xiang C."/>
            <person name="Zhu J.K."/>
            <person name="Oliver M.J."/>
            <person name="He Y."/>
        </authorList>
    </citation>
    <scope>NUCLEOTIDE SEQUENCE [LARGE SCALE GENOMIC DNA]</scope>
    <source>
        <strain evidence="3">cv. XS01</strain>
    </source>
</reference>
<evidence type="ECO:0000313" key="2">
    <source>
        <dbReference type="EMBL" id="KZT76374.1"/>
    </source>
</evidence>
<gene>
    <name evidence="2" type="ORF">F511_46601</name>
</gene>
<dbReference type="AlphaFoldDB" id="A0A2Z6ZT46"/>
<dbReference type="EMBL" id="KV127929">
    <property type="protein sequence ID" value="KZT76374.1"/>
    <property type="molecule type" value="Genomic_DNA"/>
</dbReference>
<dbReference type="Proteomes" id="UP000250235">
    <property type="component" value="Unassembled WGS sequence"/>
</dbReference>
<accession>A0A2Z6ZT46</accession>
<feature type="compositionally biased region" description="Polar residues" evidence="1">
    <location>
        <begin position="48"/>
        <end position="79"/>
    </location>
</feature>
<organism evidence="2 3">
    <name type="scientific">Dorcoceras hygrometricum</name>
    <dbReference type="NCBI Taxonomy" id="472368"/>
    <lineage>
        <taxon>Eukaryota</taxon>
        <taxon>Viridiplantae</taxon>
        <taxon>Streptophyta</taxon>
        <taxon>Embryophyta</taxon>
        <taxon>Tracheophyta</taxon>
        <taxon>Spermatophyta</taxon>
        <taxon>Magnoliopsida</taxon>
        <taxon>eudicotyledons</taxon>
        <taxon>Gunneridae</taxon>
        <taxon>Pentapetalae</taxon>
        <taxon>asterids</taxon>
        <taxon>lamiids</taxon>
        <taxon>Lamiales</taxon>
        <taxon>Gesneriaceae</taxon>
        <taxon>Didymocarpoideae</taxon>
        <taxon>Trichosporeae</taxon>
        <taxon>Loxocarpinae</taxon>
        <taxon>Dorcoceras</taxon>
    </lineage>
</organism>
<evidence type="ECO:0000313" key="3">
    <source>
        <dbReference type="Proteomes" id="UP000250235"/>
    </source>
</evidence>
<proteinExistence type="predicted"/>
<feature type="compositionally biased region" description="Polar residues" evidence="1">
    <location>
        <begin position="87"/>
        <end position="101"/>
    </location>
</feature>
<evidence type="ECO:0000256" key="1">
    <source>
        <dbReference type="SAM" id="MobiDB-lite"/>
    </source>
</evidence>
<feature type="region of interest" description="Disordered" evidence="1">
    <location>
        <begin position="43"/>
        <end position="115"/>
    </location>
</feature>
<protein>
    <submittedName>
        <fullName evidence="2">Uncharacterized protein</fullName>
    </submittedName>
</protein>
<sequence length="115" mass="13319">MSMLKAVKSAQFIPSTADFYLNRFTKERHKQLKQVSFLLLRRSRQDAPRTSISRSVQKSKNAQSDFSRNLHTQAASRSLPQVVPQPLMSSNRQSNSQGIQRHQNHRKQRLESTEI</sequence>
<name>A0A2Z6ZT46_9LAMI</name>
<keyword evidence="3" id="KW-1185">Reference proteome</keyword>